<evidence type="ECO:0000313" key="4">
    <source>
        <dbReference type="Proteomes" id="UP000240505"/>
    </source>
</evidence>
<organism evidence="3 4">
    <name type="scientific">Pseudoduganella armeniaca</name>
    <dbReference type="NCBI Taxonomy" id="2072590"/>
    <lineage>
        <taxon>Bacteria</taxon>
        <taxon>Pseudomonadati</taxon>
        <taxon>Pseudomonadota</taxon>
        <taxon>Betaproteobacteria</taxon>
        <taxon>Burkholderiales</taxon>
        <taxon>Oxalobacteraceae</taxon>
        <taxon>Telluria group</taxon>
        <taxon>Pseudoduganella</taxon>
    </lineage>
</organism>
<dbReference type="PANTHER" id="PTHR43283">
    <property type="entry name" value="BETA-LACTAMASE-RELATED"/>
    <property type="match status" value="1"/>
</dbReference>
<dbReference type="KEGG" id="masz:C9I28_11405"/>
<feature type="domain" description="Beta-lactamase-related" evidence="2">
    <location>
        <begin position="83"/>
        <end position="338"/>
    </location>
</feature>
<dbReference type="EMBL" id="CP028324">
    <property type="protein sequence ID" value="AVR96246.1"/>
    <property type="molecule type" value="Genomic_DNA"/>
</dbReference>
<accession>A0A2R4C9E5</accession>
<reference evidence="3 4" key="1">
    <citation type="submission" date="2018-03" db="EMBL/GenBank/DDBJ databases">
        <title>Massilia armeniaca sp. nov., isolated from desert soil.</title>
        <authorList>
            <person name="Huang H."/>
            <person name="Ren M."/>
        </authorList>
    </citation>
    <scope>NUCLEOTIDE SEQUENCE [LARGE SCALE GENOMIC DNA]</scope>
    <source>
        <strain evidence="3 4">ZMN-3</strain>
    </source>
</reference>
<feature type="signal peptide" evidence="1">
    <location>
        <begin position="1"/>
        <end position="17"/>
    </location>
</feature>
<dbReference type="Gene3D" id="3.40.710.10">
    <property type="entry name" value="DD-peptidase/beta-lactamase superfamily"/>
    <property type="match status" value="1"/>
</dbReference>
<dbReference type="InterPro" id="IPR012338">
    <property type="entry name" value="Beta-lactam/transpept-like"/>
</dbReference>
<evidence type="ECO:0000259" key="2">
    <source>
        <dbReference type="Pfam" id="PF00144"/>
    </source>
</evidence>
<dbReference type="Pfam" id="PF00144">
    <property type="entry name" value="Beta-lactamase"/>
    <property type="match status" value="1"/>
</dbReference>
<dbReference type="InterPro" id="IPR001466">
    <property type="entry name" value="Beta-lactam-related"/>
</dbReference>
<dbReference type="SUPFAM" id="SSF56601">
    <property type="entry name" value="beta-lactamase/transpeptidase-like"/>
    <property type="match status" value="1"/>
</dbReference>
<name>A0A2R4C9E5_9BURK</name>
<feature type="chain" id="PRO_5015317452" evidence="1">
    <location>
        <begin position="18"/>
        <end position="364"/>
    </location>
</feature>
<gene>
    <name evidence="3" type="ORF">C9I28_11405</name>
</gene>
<keyword evidence="3" id="KW-0378">Hydrolase</keyword>
<dbReference type="AlphaFoldDB" id="A0A2R4C9E5"/>
<evidence type="ECO:0000313" key="3">
    <source>
        <dbReference type="EMBL" id="AVR96246.1"/>
    </source>
</evidence>
<proteinExistence type="predicted"/>
<keyword evidence="4" id="KW-1185">Reference proteome</keyword>
<sequence>MRCPVLAALAWPALLLAAPQGGCPAPSVAHQQGFDAAALCAVVRAFDASALNYHSLLVERHGVQVAEAYRAGRDRSIYSLFARTVDFGPQVSHDMRSISKSVTSLLWGIAAGQGLMPSVDTPVTAVLPELADPARPELNSITIEHLLNMSSGLAWNEPGVYNRFNDEFGLYWRGAPAGHVLGKPVVTAPGTRFNYNGGGTAILAQILEQRTGMALPDYAQRYLFGPLGITAWSWQRDLRGRALAFAGLRLRPRDLQKLGRLMLQQGRWEERQVVPAAWVAASLQPRLATGDGLQYGYQWWMGSTQALGLPQRWVAGFGNGGQRLFIVPGLDMTVVVTAGEYDKPELGPTYTRLLDSVAAAVEAP</sequence>
<evidence type="ECO:0000256" key="1">
    <source>
        <dbReference type="SAM" id="SignalP"/>
    </source>
</evidence>
<dbReference type="RefSeq" id="WP_107141594.1">
    <property type="nucleotide sequence ID" value="NZ_CP028324.1"/>
</dbReference>
<dbReference type="Proteomes" id="UP000240505">
    <property type="component" value="Chromosome"/>
</dbReference>
<protein>
    <submittedName>
        <fullName evidence="3">Serine hydrolase</fullName>
    </submittedName>
</protein>
<dbReference type="InterPro" id="IPR050789">
    <property type="entry name" value="Diverse_Enzym_Activities"/>
</dbReference>
<dbReference type="GO" id="GO:0016787">
    <property type="term" value="F:hydrolase activity"/>
    <property type="evidence" value="ECO:0007669"/>
    <property type="project" value="UniProtKB-KW"/>
</dbReference>
<dbReference type="PANTHER" id="PTHR43283:SF7">
    <property type="entry name" value="BETA-LACTAMASE-RELATED DOMAIN-CONTAINING PROTEIN"/>
    <property type="match status" value="1"/>
</dbReference>
<keyword evidence="1" id="KW-0732">Signal</keyword>